<dbReference type="SUPFAM" id="SSF46785">
    <property type="entry name" value="Winged helix' DNA-binding domain"/>
    <property type="match status" value="1"/>
</dbReference>
<organism evidence="5 6">
    <name type="scientific">Rhododendron simsii</name>
    <name type="common">Sims's rhododendron</name>
    <dbReference type="NCBI Taxonomy" id="118357"/>
    <lineage>
        <taxon>Eukaryota</taxon>
        <taxon>Viridiplantae</taxon>
        <taxon>Streptophyta</taxon>
        <taxon>Embryophyta</taxon>
        <taxon>Tracheophyta</taxon>
        <taxon>Spermatophyta</taxon>
        <taxon>Magnoliopsida</taxon>
        <taxon>eudicotyledons</taxon>
        <taxon>Gunneridae</taxon>
        <taxon>Pentapetalae</taxon>
        <taxon>asterids</taxon>
        <taxon>Ericales</taxon>
        <taxon>Ericaceae</taxon>
        <taxon>Ericoideae</taxon>
        <taxon>Rhodoreae</taxon>
        <taxon>Rhododendron</taxon>
    </lineage>
</organism>
<dbReference type="PANTHER" id="PTHR22792:SF132">
    <property type="entry name" value="LA-RELATED PROTEIN 1"/>
    <property type="match status" value="1"/>
</dbReference>
<comment type="caution">
    <text evidence="5">The sequence shown here is derived from an EMBL/GenBank/DDBJ whole genome shotgun (WGS) entry which is preliminary data.</text>
</comment>
<name>A0A834LEF7_RHOSS</name>
<sequence length="574" mass="61297">MAAAADHHPRDPSTAALNSPKSNRGSAARGVPPPPWTTRVRNSESESDSIVSSSYATSPSSPYARGQTSHSTSYPSPSKEEEAAAVSSSSSFSAGDEATAEARSESCDNNGAGAESGNAGKKPVWNKPSNGAVEVGGAVMGAVSWPALSESTHKASPKPSNPSDSLKPLPEGSGSGIASSSQKQVVTNDTNLSLGPNHVAPTRQKSMKRGSGSSGVTANGGFHGPVEPPGQVAEIPSDIAGLPGLSVPETSPRDYMQKVSGQRGGFGSQSRNGNDHSQQRNSYRRGNGTPNPRSDGSYHQNHGGRDRVNHDRNSHRSFNGRDGQMQPQRVVPPRGFMQHPPHGSTPFLPPPPMPVRPFGNPFYAEVAPPMFYVPVPPPPPPPDSLRGVPIVTPLPPPALLFPTSGPLLHAKIVTQINYYFSNENLISDTFLRRNMDEDGWVPIKLIAGFKKVMVLTNDIPLILDALRSSDVVEVQNGKVRKRNDWRRWIMPPSIEFHTVSSPRSVERSSHETHDMLTANIQSMSVVEKTNKQAQAETFLSRSYSGDLNSPFQLSTAEGTNQAAIQAGTELSNFS</sequence>
<dbReference type="InterPro" id="IPR045180">
    <property type="entry name" value="La_dom_prot"/>
</dbReference>
<dbReference type="EMBL" id="WJXA01000008">
    <property type="protein sequence ID" value="KAF7135981.1"/>
    <property type="molecule type" value="Genomic_DNA"/>
</dbReference>
<dbReference type="GO" id="GO:0003723">
    <property type="term" value="F:RNA binding"/>
    <property type="evidence" value="ECO:0007669"/>
    <property type="project" value="UniProtKB-UniRule"/>
</dbReference>
<protein>
    <recommendedName>
        <fullName evidence="4">HTH La-type RNA-binding domain-containing protein</fullName>
    </recommendedName>
</protein>
<feature type="domain" description="HTH La-type RNA-binding" evidence="4">
    <location>
        <begin position="402"/>
        <end position="491"/>
    </location>
</feature>
<feature type="region of interest" description="Disordered" evidence="3">
    <location>
        <begin position="1"/>
        <end position="133"/>
    </location>
</feature>
<dbReference type="FunFam" id="1.10.10.10:FF:000131">
    <property type="entry name" value="la-related protein 1B isoform X2"/>
    <property type="match status" value="1"/>
</dbReference>
<feature type="compositionally biased region" description="Low complexity" evidence="3">
    <location>
        <begin position="48"/>
        <end position="64"/>
    </location>
</feature>
<dbReference type="Gene3D" id="1.10.10.10">
    <property type="entry name" value="Winged helix-like DNA-binding domain superfamily/Winged helix DNA-binding domain"/>
    <property type="match status" value="1"/>
</dbReference>
<keyword evidence="1 2" id="KW-0694">RNA-binding</keyword>
<evidence type="ECO:0000256" key="3">
    <source>
        <dbReference type="SAM" id="MobiDB-lite"/>
    </source>
</evidence>
<dbReference type="SMART" id="SM00715">
    <property type="entry name" value="LA"/>
    <property type="match status" value="1"/>
</dbReference>
<feature type="compositionally biased region" description="Low complexity" evidence="3">
    <location>
        <begin position="109"/>
        <end position="120"/>
    </location>
</feature>
<dbReference type="AlphaFoldDB" id="A0A834LEF7"/>
<dbReference type="InterPro" id="IPR036388">
    <property type="entry name" value="WH-like_DNA-bd_sf"/>
</dbReference>
<feature type="compositionally biased region" description="Low complexity" evidence="3">
    <location>
        <begin position="84"/>
        <end position="97"/>
    </location>
</feature>
<dbReference type="CDD" id="cd07323">
    <property type="entry name" value="LAM"/>
    <property type="match status" value="1"/>
</dbReference>
<evidence type="ECO:0000313" key="6">
    <source>
        <dbReference type="Proteomes" id="UP000626092"/>
    </source>
</evidence>
<evidence type="ECO:0000256" key="1">
    <source>
        <dbReference type="ARBA" id="ARBA00022884"/>
    </source>
</evidence>
<feature type="compositionally biased region" description="Basic and acidic residues" evidence="3">
    <location>
        <begin position="1"/>
        <end position="11"/>
    </location>
</feature>
<dbReference type="PANTHER" id="PTHR22792">
    <property type="entry name" value="LUPUS LA PROTEIN-RELATED"/>
    <property type="match status" value="1"/>
</dbReference>
<keyword evidence="6" id="KW-1185">Reference proteome</keyword>
<dbReference type="GO" id="GO:0005737">
    <property type="term" value="C:cytoplasm"/>
    <property type="evidence" value="ECO:0007669"/>
    <property type="project" value="UniProtKB-ARBA"/>
</dbReference>
<proteinExistence type="predicted"/>
<evidence type="ECO:0000256" key="2">
    <source>
        <dbReference type="PROSITE-ProRule" id="PRU00332"/>
    </source>
</evidence>
<dbReference type="InterPro" id="IPR036390">
    <property type="entry name" value="WH_DNA-bd_sf"/>
</dbReference>
<dbReference type="Proteomes" id="UP000626092">
    <property type="component" value="Unassembled WGS sequence"/>
</dbReference>
<accession>A0A834LEF7</accession>
<dbReference type="OrthoDB" id="340227at2759"/>
<gene>
    <name evidence="5" type="ORF">RHSIM_Rhsim08G0031300</name>
</gene>
<evidence type="ECO:0000259" key="4">
    <source>
        <dbReference type="PROSITE" id="PS50961"/>
    </source>
</evidence>
<dbReference type="Pfam" id="PF05383">
    <property type="entry name" value="La"/>
    <property type="match status" value="1"/>
</dbReference>
<evidence type="ECO:0000313" key="5">
    <source>
        <dbReference type="EMBL" id="KAF7135981.1"/>
    </source>
</evidence>
<feature type="compositionally biased region" description="Basic and acidic residues" evidence="3">
    <location>
        <begin position="303"/>
        <end position="314"/>
    </location>
</feature>
<reference evidence="5" key="1">
    <citation type="submission" date="2019-11" db="EMBL/GenBank/DDBJ databases">
        <authorList>
            <person name="Liu Y."/>
            <person name="Hou J."/>
            <person name="Li T.-Q."/>
            <person name="Guan C.-H."/>
            <person name="Wu X."/>
            <person name="Wu H.-Z."/>
            <person name="Ling F."/>
            <person name="Zhang R."/>
            <person name="Shi X.-G."/>
            <person name="Ren J.-P."/>
            <person name="Chen E.-F."/>
            <person name="Sun J.-M."/>
        </authorList>
    </citation>
    <scope>NUCLEOTIDE SEQUENCE</scope>
    <source>
        <strain evidence="5">Adult_tree_wgs_1</strain>
        <tissue evidence="5">Leaves</tissue>
    </source>
</reference>
<feature type="region of interest" description="Disordered" evidence="3">
    <location>
        <begin position="148"/>
        <end position="349"/>
    </location>
</feature>
<feature type="compositionally biased region" description="Polar residues" evidence="3">
    <location>
        <begin position="15"/>
        <end position="25"/>
    </location>
</feature>
<feature type="compositionally biased region" description="Polar residues" evidence="3">
    <location>
        <begin position="288"/>
        <end position="300"/>
    </location>
</feature>
<dbReference type="InterPro" id="IPR006630">
    <property type="entry name" value="La_HTH"/>
</dbReference>
<feature type="compositionally biased region" description="Polar residues" evidence="3">
    <location>
        <begin position="66"/>
        <end position="75"/>
    </location>
</feature>
<feature type="compositionally biased region" description="Polar residues" evidence="3">
    <location>
        <begin position="176"/>
        <end position="194"/>
    </location>
</feature>
<dbReference type="PROSITE" id="PS50961">
    <property type="entry name" value="HTH_LA"/>
    <property type="match status" value="1"/>
</dbReference>